<dbReference type="GO" id="GO:0009887">
    <property type="term" value="P:animal organ morphogenesis"/>
    <property type="evidence" value="ECO:0007669"/>
    <property type="project" value="UniProtKB-ARBA"/>
</dbReference>
<dbReference type="GO" id="GO:0005856">
    <property type="term" value="C:cytoskeleton"/>
    <property type="evidence" value="ECO:0007669"/>
    <property type="project" value="UniProtKB-SubCell"/>
</dbReference>
<dbReference type="CTD" id="37205"/>
<dbReference type="InterPro" id="IPR035963">
    <property type="entry name" value="FERM_2"/>
</dbReference>
<evidence type="ECO:0000256" key="7">
    <source>
        <dbReference type="ARBA" id="ARBA00023203"/>
    </source>
</evidence>
<dbReference type="InterPro" id="IPR011993">
    <property type="entry name" value="PH-like_dom_sf"/>
</dbReference>
<dbReference type="InterPro" id="IPR014352">
    <property type="entry name" value="FERM/acyl-CoA-bd_prot_sf"/>
</dbReference>
<dbReference type="InterPro" id="IPR008379">
    <property type="entry name" value="Band_4.1_C"/>
</dbReference>
<dbReference type="InterPro" id="IPR019749">
    <property type="entry name" value="Band_41_domain"/>
</dbReference>
<evidence type="ECO:0000256" key="6">
    <source>
        <dbReference type="ARBA" id="ARBA00022949"/>
    </source>
</evidence>
<dbReference type="SUPFAM" id="SSF54236">
    <property type="entry name" value="Ubiquitin-like"/>
    <property type="match status" value="1"/>
</dbReference>
<feature type="compositionally biased region" description="Acidic residues" evidence="10">
    <location>
        <begin position="907"/>
        <end position="918"/>
    </location>
</feature>
<feature type="region of interest" description="Disordered" evidence="10">
    <location>
        <begin position="1"/>
        <end position="32"/>
    </location>
</feature>
<proteinExistence type="predicted"/>
<dbReference type="FunFam" id="2.30.29.30:FF:000001">
    <property type="entry name" value="Erythrocyte membrane protein band 4.1"/>
    <property type="match status" value="1"/>
</dbReference>
<dbReference type="GO" id="GO:0005912">
    <property type="term" value="C:adherens junction"/>
    <property type="evidence" value="ECO:0007669"/>
    <property type="project" value="UniProtKB-SubCell"/>
</dbReference>
<keyword evidence="8" id="KW-0206">Cytoskeleton</keyword>
<dbReference type="Pfam" id="PF05902">
    <property type="entry name" value="4_1_CTD"/>
    <property type="match status" value="1"/>
</dbReference>
<dbReference type="PROSITE" id="PS00660">
    <property type="entry name" value="FERM_1"/>
    <property type="match status" value="1"/>
</dbReference>
<dbReference type="SMART" id="SM01195">
    <property type="entry name" value="FA"/>
    <property type="match status" value="1"/>
</dbReference>
<dbReference type="CDD" id="cd13184">
    <property type="entry name" value="FERM_C_4_1_family"/>
    <property type="match status" value="1"/>
</dbReference>
<feature type="domain" description="FERM" evidence="11">
    <location>
        <begin position="35"/>
        <end position="316"/>
    </location>
</feature>
<dbReference type="InterPro" id="IPR018979">
    <property type="entry name" value="FERM_N"/>
</dbReference>
<evidence type="ECO:0000313" key="12">
    <source>
        <dbReference type="EnsemblMetazoa" id="XP_022645829"/>
    </source>
</evidence>
<dbReference type="PROSITE" id="PS00661">
    <property type="entry name" value="FERM_2"/>
    <property type="match status" value="1"/>
</dbReference>
<feature type="compositionally biased region" description="Basic and acidic residues" evidence="10">
    <location>
        <begin position="486"/>
        <end position="497"/>
    </location>
</feature>
<dbReference type="SMART" id="SM01196">
    <property type="entry name" value="FERM_C"/>
    <property type="match status" value="1"/>
</dbReference>
<dbReference type="PANTHER" id="PTHR23280">
    <property type="entry name" value="4.1 G PROTEIN"/>
    <property type="match status" value="1"/>
</dbReference>
<evidence type="ECO:0000256" key="10">
    <source>
        <dbReference type="SAM" id="MobiDB-lite"/>
    </source>
</evidence>
<dbReference type="PANTHER" id="PTHR23280:SF21">
    <property type="entry name" value="PROTEIN 4.1 HOMOLOG"/>
    <property type="match status" value="1"/>
</dbReference>
<evidence type="ECO:0000256" key="2">
    <source>
        <dbReference type="ARBA" id="ARBA00004536"/>
    </source>
</evidence>
<dbReference type="Pfam" id="PF08736">
    <property type="entry name" value="FA"/>
    <property type="match status" value="1"/>
</dbReference>
<dbReference type="InterPro" id="IPR019747">
    <property type="entry name" value="FERM_CS"/>
</dbReference>
<evidence type="ECO:0000256" key="5">
    <source>
        <dbReference type="ARBA" id="ARBA00022553"/>
    </source>
</evidence>
<feature type="compositionally biased region" description="Polar residues" evidence="10">
    <location>
        <begin position="358"/>
        <end position="369"/>
    </location>
</feature>
<feature type="compositionally biased region" description="Polar residues" evidence="10">
    <location>
        <begin position="793"/>
        <end position="805"/>
    </location>
</feature>
<dbReference type="SUPFAM" id="SSF50729">
    <property type="entry name" value="PH domain-like"/>
    <property type="match status" value="1"/>
</dbReference>
<evidence type="ECO:0000259" key="11">
    <source>
        <dbReference type="PROSITE" id="PS50057"/>
    </source>
</evidence>
<dbReference type="InterPro" id="IPR014847">
    <property type="entry name" value="FA"/>
</dbReference>
<keyword evidence="5" id="KW-0597">Phosphoprotein</keyword>
<dbReference type="Pfam" id="PF09379">
    <property type="entry name" value="FERM_N"/>
    <property type="match status" value="1"/>
</dbReference>
<dbReference type="Gene3D" id="3.10.20.90">
    <property type="entry name" value="Phosphatidylinositol 3-kinase Catalytic Subunit, Chain A, domain 1"/>
    <property type="match status" value="1"/>
</dbReference>
<evidence type="ECO:0000256" key="4">
    <source>
        <dbReference type="ARBA" id="ARBA00022490"/>
    </source>
</evidence>
<dbReference type="Proteomes" id="UP000594260">
    <property type="component" value="Unplaced"/>
</dbReference>
<dbReference type="SMART" id="SM00295">
    <property type="entry name" value="B41"/>
    <property type="match status" value="1"/>
</dbReference>
<feature type="compositionally biased region" description="Basic and acidic residues" evidence="10">
    <location>
        <begin position="639"/>
        <end position="661"/>
    </location>
</feature>
<organism evidence="12 13">
    <name type="scientific">Varroa destructor</name>
    <name type="common">Honeybee mite</name>
    <dbReference type="NCBI Taxonomy" id="109461"/>
    <lineage>
        <taxon>Eukaryota</taxon>
        <taxon>Metazoa</taxon>
        <taxon>Ecdysozoa</taxon>
        <taxon>Arthropoda</taxon>
        <taxon>Chelicerata</taxon>
        <taxon>Arachnida</taxon>
        <taxon>Acari</taxon>
        <taxon>Parasitiformes</taxon>
        <taxon>Mesostigmata</taxon>
        <taxon>Gamasina</taxon>
        <taxon>Dermanyssoidea</taxon>
        <taxon>Varroidae</taxon>
        <taxon>Varroa</taxon>
    </lineage>
</organism>
<evidence type="ECO:0000256" key="1">
    <source>
        <dbReference type="ARBA" id="ARBA00004245"/>
    </source>
</evidence>
<feature type="compositionally biased region" description="Basic and acidic residues" evidence="10">
    <location>
        <begin position="674"/>
        <end position="690"/>
    </location>
</feature>
<dbReference type="GO" id="GO:0005886">
    <property type="term" value="C:plasma membrane"/>
    <property type="evidence" value="ECO:0007669"/>
    <property type="project" value="TreeGrafter"/>
</dbReference>
<feature type="compositionally biased region" description="Basic and acidic residues" evidence="10">
    <location>
        <begin position="419"/>
        <end position="446"/>
    </location>
</feature>
<dbReference type="GO" id="GO:0005198">
    <property type="term" value="F:structural molecule activity"/>
    <property type="evidence" value="ECO:0007669"/>
    <property type="project" value="InterPro"/>
</dbReference>
<name>A0A7M7J861_VARDE</name>
<dbReference type="EnsemblMetazoa" id="XM_022790096">
    <property type="protein sequence ID" value="XP_022645831"/>
    <property type="gene ID" value="LOC111243869"/>
</dbReference>
<dbReference type="InterPro" id="IPR029071">
    <property type="entry name" value="Ubiquitin-like_domsf"/>
</dbReference>
<dbReference type="InterPro" id="IPR018980">
    <property type="entry name" value="FERM_PH-like_C"/>
</dbReference>
<feature type="region of interest" description="Disordered" evidence="10">
    <location>
        <begin position="635"/>
        <end position="1173"/>
    </location>
</feature>
<dbReference type="InterPro" id="IPR000299">
    <property type="entry name" value="FERM_domain"/>
</dbReference>
<feature type="compositionally biased region" description="Polar residues" evidence="10">
    <location>
        <begin position="935"/>
        <end position="961"/>
    </location>
</feature>
<evidence type="ECO:0000256" key="9">
    <source>
        <dbReference type="ARBA" id="ARBA00043944"/>
    </source>
</evidence>
<evidence type="ECO:0000256" key="8">
    <source>
        <dbReference type="ARBA" id="ARBA00023212"/>
    </source>
</evidence>
<dbReference type="FunCoup" id="A0A7M7J861">
    <property type="interactions" value="416"/>
</dbReference>
<dbReference type="PRINTS" id="PR00661">
    <property type="entry name" value="ERMFAMILY"/>
</dbReference>
<dbReference type="OMA" id="TEAVKYE"/>
<dbReference type="OrthoDB" id="6589456at2759"/>
<sequence length="1358" mass="149003">MAEDNDENGRTTPASIRKGKPGGKMNPSPKKGQCVTCTVRLLDGTDFEEQFDKKAKGQQVFDMVCESLNLLEKDYFGLTYRDAEDIRNWVNLEKRVAKQLKTSPWMLNFEVKFYPPDPSQLQEDITRYHLCLQVREDIFSGKLPCSFVTHALLGSCLVQAELGDYDPDEMGSDYLSSFRLAPNQTPELEEKIVELHRQHKGQTPAEAELHYLDNARKLAMYGVDLHPAKDFEGVDIMLGVCSSDLLIYRDRLRINRFAWPKILKISYKRNNFYIKIRPGEFEQFESTIGFKLANHRAAKRLWKTCVEHHTFFRLMSPEPPPKQRLLLPRLGSKFRYSGRTQYQTRISQIDRPPPSFERTLSNKRFSSRSMDPLSYSSSRDRLSDGRTVPAGGTLPNRKPDRASRSQERLPSQTLEEQEEIQRMDRADRMGDQRTLNRERDRPDRDLTSPTPADGDPQGKNKKPIGGVAVMLPMDLKAAGTGAHRRSQPDESLRRSQVEDDGSGITLTKLKRTPLREDTMGSSVEDSAEYVLTPDRPSDQSYRENGGVTQAVAMFSQSEAKLDNVDTELNKGAGSATSESSFFVQRVPGREPPAHTVSVGPVMFGARKKDKSAQQRPPLRHIFSEEHIATAPLKGLAEQEVIKNELDRSTERMDTLEEEHCSESLTHTAAATAQNRKENLSSLHLLKDEHPVTSTPRPSGGGPRVPPQPERTSSPIQGGPGRVGASVRQGGFLRQTTPYTKEYMYEVKPEELREQRTKSPLGFTYTEAGRERTTPPGSLDADSGKVEKGLAFTYSPSGAPTKSILKQPTFVHDRSSSSLNDSMSMSRSFGSTPPTSPTKAQAAAQAGDLYSRPTAAPRTVPSSRLSAGITLGSKPPVAQKPLGVSSKGGRGSSGAMTPSSQRDIDSSSGDEDESTDESLDEYRQERPPSSAGVVSGRSTLDTSADSGRKVSITNPPVTSTRTYRTERDSSRDARGGSMQPQEEYYATPKSAVVKSYEGPAKRSVTTPVSSDRSFDRSFDSGAGGKVTITSSSSTHRSAYGQPASYKHRQDSKDKSSAGADTVDSGSSPTKDKDTGKGTASPSGSLGRQHEQQQKSSSMSFDKDTQYYTSFPGRVDSSAGSAPSPHKSSGGRDSDQLSGVTGDSQSPPPQVTSSGGLVYDERSGEYTRYSTTTQQQQQTLVTEHIASTGRVMAVPVDQLPQTIVKTETMKYDGSNTTGNSSGTAGGSLITKTVPVVSTETRKVAYSVDPLGEDGLPSGGQYSTTKVTTQHVPPHDISVEQEGEVISQQTISSKTRTVETVTYKMERDGVVETRVEQKITIQSDGDPIDHDKALAEAIQEATMMNPDLKVEKIEIQQQGGN</sequence>
<dbReference type="Gene3D" id="2.30.29.30">
    <property type="entry name" value="Pleckstrin-homology domain (PH domain)/Phosphotyrosine-binding domain (PTB)"/>
    <property type="match status" value="1"/>
</dbReference>
<feature type="region of interest" description="Disordered" evidence="10">
    <location>
        <begin position="341"/>
        <end position="543"/>
    </location>
</feature>
<feature type="compositionally biased region" description="Low complexity" evidence="10">
    <location>
        <begin position="815"/>
        <end position="827"/>
    </location>
</feature>
<feature type="compositionally biased region" description="Polar residues" evidence="10">
    <location>
        <begin position="1026"/>
        <end position="1035"/>
    </location>
</feature>
<dbReference type="GO" id="GO:0048731">
    <property type="term" value="P:system development"/>
    <property type="evidence" value="ECO:0007669"/>
    <property type="project" value="UniProtKB-ARBA"/>
</dbReference>
<dbReference type="Pfam" id="PF00373">
    <property type="entry name" value="FERM_M"/>
    <property type="match status" value="1"/>
</dbReference>
<dbReference type="GO" id="GO:0031032">
    <property type="term" value="P:actomyosin structure organization"/>
    <property type="evidence" value="ECO:0007669"/>
    <property type="project" value="TreeGrafter"/>
</dbReference>
<evidence type="ECO:0000256" key="3">
    <source>
        <dbReference type="ARBA" id="ARBA00022025"/>
    </source>
</evidence>
<dbReference type="SUPFAM" id="SSF47031">
    <property type="entry name" value="Second domain of FERM"/>
    <property type="match status" value="1"/>
</dbReference>
<dbReference type="Gene3D" id="1.20.80.10">
    <property type="match status" value="1"/>
</dbReference>
<feature type="compositionally biased region" description="Basic and acidic residues" evidence="10">
    <location>
        <begin position="742"/>
        <end position="756"/>
    </location>
</feature>
<keyword evidence="4" id="KW-0963">Cytoplasm</keyword>
<accession>A0A7M7J861</accession>
<dbReference type="GO" id="GO:0003779">
    <property type="term" value="F:actin binding"/>
    <property type="evidence" value="ECO:0007669"/>
    <property type="project" value="UniProtKB-KW"/>
</dbReference>
<dbReference type="InterPro" id="IPR000798">
    <property type="entry name" value="Ez/rad/moesin-like"/>
</dbReference>
<reference evidence="12" key="1">
    <citation type="submission" date="2021-01" db="UniProtKB">
        <authorList>
            <consortium name="EnsemblMetazoa"/>
        </authorList>
    </citation>
    <scope>IDENTIFICATION</scope>
</reference>
<protein>
    <recommendedName>
        <fullName evidence="3">Moesin/ezrin/radixin homolog 1</fullName>
    </recommendedName>
</protein>
<dbReference type="CDD" id="cd14473">
    <property type="entry name" value="FERM_B-lobe"/>
    <property type="match status" value="1"/>
</dbReference>
<comment type="subcellular location">
    <subcellularLocation>
        <location evidence="2">Cell junction</location>
        <location evidence="2">Adherens junction</location>
    </subcellularLocation>
    <subcellularLocation>
        <location evidence="9">Cell projection</location>
        <location evidence="9">Rhabdomere</location>
    </subcellularLocation>
    <subcellularLocation>
        <location evidence="1">Cytoplasm</location>
        <location evidence="1">Cytoskeleton</location>
    </subcellularLocation>
</comment>
<dbReference type="RefSeq" id="XP_022645831.1">
    <property type="nucleotide sequence ID" value="XM_022790096.1"/>
</dbReference>
<dbReference type="FunFam" id="1.20.80.10:FF:000001">
    <property type="entry name" value="Erythrocyte membrane protein band 4.1"/>
    <property type="match status" value="1"/>
</dbReference>
<dbReference type="KEGG" id="vde:111243869"/>
<dbReference type="GeneID" id="111243869"/>
<keyword evidence="6" id="KW-0965">Cell junction</keyword>
<dbReference type="PROSITE" id="PS50057">
    <property type="entry name" value="FERM_3"/>
    <property type="match status" value="1"/>
</dbReference>
<dbReference type="InParanoid" id="A0A7M7J861"/>
<dbReference type="PRINTS" id="PR00935">
    <property type="entry name" value="BAND41"/>
</dbReference>
<keyword evidence="7" id="KW-0009">Actin-binding</keyword>
<dbReference type="FunFam" id="3.10.20.90:FF:000002">
    <property type="entry name" value="Erythrocyte protein band 4.1-like 3"/>
    <property type="match status" value="1"/>
</dbReference>
<feature type="compositionally biased region" description="Basic and acidic residues" evidence="10">
    <location>
        <begin position="962"/>
        <end position="973"/>
    </location>
</feature>
<feature type="compositionally biased region" description="Polar residues" evidence="10">
    <location>
        <begin position="828"/>
        <end position="838"/>
    </location>
</feature>
<dbReference type="RefSeq" id="XP_022645829.1">
    <property type="nucleotide sequence ID" value="XM_022790094.1"/>
</dbReference>
<keyword evidence="13" id="KW-1185">Reference proteome</keyword>
<feature type="compositionally biased region" description="Polar residues" evidence="10">
    <location>
        <begin position="1134"/>
        <end position="1153"/>
    </location>
</feature>
<feature type="region of interest" description="Disordered" evidence="10">
    <location>
        <begin position="606"/>
        <end position="625"/>
    </location>
</feature>
<feature type="compositionally biased region" description="Basic and acidic residues" evidence="10">
    <location>
        <begin position="397"/>
        <end position="407"/>
    </location>
</feature>
<dbReference type="EnsemblMetazoa" id="XM_022790094">
    <property type="protein sequence ID" value="XP_022645829"/>
    <property type="gene ID" value="LOC111243869"/>
</dbReference>
<dbReference type="Pfam" id="PF09380">
    <property type="entry name" value="FERM_C"/>
    <property type="match status" value="1"/>
</dbReference>
<feature type="compositionally biased region" description="Polar residues" evidence="10">
    <location>
        <begin position="662"/>
        <end position="673"/>
    </location>
</feature>
<dbReference type="InterPro" id="IPR019748">
    <property type="entry name" value="FERM_central"/>
</dbReference>
<evidence type="ECO:0000313" key="13">
    <source>
        <dbReference type="Proteomes" id="UP000594260"/>
    </source>
</evidence>